<gene>
    <name evidence="11 14" type="primary">recD</name>
    <name evidence="14" type="ORF">BZL35_00897</name>
</gene>
<keyword evidence="7 11" id="KW-0067">ATP-binding</keyword>
<dbReference type="InterPro" id="IPR027417">
    <property type="entry name" value="P-loop_NTPase"/>
</dbReference>
<evidence type="ECO:0000256" key="2">
    <source>
        <dbReference type="ARBA" id="ARBA00022741"/>
    </source>
</evidence>
<dbReference type="PANTHER" id="PTHR43788">
    <property type="entry name" value="DNA2/NAM7 HELICASE FAMILY MEMBER"/>
    <property type="match status" value="1"/>
</dbReference>
<dbReference type="CDD" id="cd18809">
    <property type="entry name" value="SF1_C_RecD"/>
    <property type="match status" value="1"/>
</dbReference>
<dbReference type="NCBIfam" id="TIGR01447">
    <property type="entry name" value="recD"/>
    <property type="match status" value="1"/>
</dbReference>
<feature type="binding site" evidence="11">
    <location>
        <begin position="196"/>
        <end position="203"/>
    </location>
    <ligand>
        <name>ATP</name>
        <dbReference type="ChEBI" id="CHEBI:30616"/>
    </ligand>
</feature>
<proteinExistence type="inferred from homology"/>
<keyword evidence="8 11" id="KW-0238">DNA-binding</keyword>
<reference evidence="14 15" key="1">
    <citation type="journal article" date="2017" name="Front. Microbiol.">
        <title>Genome of Ca. Pandoraea novymonadis, an Endosymbiotic Bacterium of the Trypanosomatid Novymonas esmeraldas.</title>
        <authorList>
            <person name="Kostygov A.Y."/>
            <person name="Butenko A."/>
            <person name="Nenarokova A."/>
            <person name="Tashyreva D."/>
            <person name="Flegontov P."/>
            <person name="Lukes J."/>
            <person name="Yurchenko V."/>
        </authorList>
    </citation>
    <scope>NUCLEOTIDE SEQUENCE [LARGE SCALE GENOMIC DNA]</scope>
    <source>
        <strain evidence="14 15">E262</strain>
    </source>
</reference>
<dbReference type="InterPro" id="IPR041851">
    <property type="entry name" value="RecD_N_sf"/>
</dbReference>
<accession>A0ABX5FDA3</accession>
<keyword evidence="5 11" id="KW-0347">Helicase</keyword>
<dbReference type="RefSeq" id="WP_106183026.1">
    <property type="nucleotide sequence ID" value="NZ_MUHY01000003.1"/>
</dbReference>
<evidence type="ECO:0000256" key="8">
    <source>
        <dbReference type="ARBA" id="ARBA00023125"/>
    </source>
</evidence>
<evidence type="ECO:0000256" key="1">
    <source>
        <dbReference type="ARBA" id="ARBA00022722"/>
    </source>
</evidence>
<comment type="similarity">
    <text evidence="11">Belongs to the RecD family.</text>
</comment>
<dbReference type="Pfam" id="PF13538">
    <property type="entry name" value="UvrD_C_2"/>
    <property type="match status" value="1"/>
</dbReference>
<keyword evidence="1 11" id="KW-0540">Nuclease</keyword>
<evidence type="ECO:0000259" key="13">
    <source>
        <dbReference type="Pfam" id="PF21185"/>
    </source>
</evidence>
<dbReference type="InterPro" id="IPR027785">
    <property type="entry name" value="UvrD-like_helicase_C"/>
</dbReference>
<comment type="function">
    <text evidence="11">A helicase/nuclease that prepares dsDNA breaks (DSB) for recombinational DNA repair. Binds to DSBs and unwinds DNA via a highly rapid and processive ATP-dependent bidirectional helicase activity. Unwinds dsDNA until it encounters a Chi (crossover hotspot instigator) sequence from the 3' direction. Cuts ssDNA a few nucleotides 3' to the Chi site. The properties and activities of the enzyme are changed at Chi. The Chi-altered holoenzyme produces a long 3'-ssDNA overhang and facilitates RecA-binding to the ssDNA for homologous DNA recombination and repair. Holoenzyme degrades any linearized DNA that is unable to undergo homologous recombination. In the holoenzyme this subunit has ssDNA-dependent ATPase and 5'-3' helicase activity. When added to pre-assembled RecBC greatly stimulates nuclease activity and augments holoenzyme processivity. Negatively regulates the RecA-loading ability of RecBCD.</text>
</comment>
<dbReference type="Gene3D" id="1.10.10.1020">
    <property type="entry name" value="RecBCD complex, subunit RecD, N-terminal domain"/>
    <property type="match status" value="1"/>
</dbReference>
<dbReference type="InterPro" id="IPR049550">
    <property type="entry name" value="RecD_N"/>
</dbReference>
<dbReference type="InterPro" id="IPR006344">
    <property type="entry name" value="RecD"/>
</dbReference>
<evidence type="ECO:0000256" key="6">
    <source>
        <dbReference type="ARBA" id="ARBA00022839"/>
    </source>
</evidence>
<dbReference type="EMBL" id="MUHY01000003">
    <property type="protein sequence ID" value="PSB91679.1"/>
    <property type="molecule type" value="Genomic_DNA"/>
</dbReference>
<dbReference type="InterPro" id="IPR050534">
    <property type="entry name" value="Coronavir_polyprotein_1ab"/>
</dbReference>
<keyword evidence="9 11" id="KW-0234">DNA repair</keyword>
<comment type="catalytic activity">
    <reaction evidence="11">
        <text>ATP + H2O = ADP + phosphate + H(+)</text>
        <dbReference type="Rhea" id="RHEA:13065"/>
        <dbReference type="ChEBI" id="CHEBI:15377"/>
        <dbReference type="ChEBI" id="CHEBI:15378"/>
        <dbReference type="ChEBI" id="CHEBI:30616"/>
        <dbReference type="ChEBI" id="CHEBI:43474"/>
        <dbReference type="ChEBI" id="CHEBI:456216"/>
        <dbReference type="EC" id="5.6.2.3"/>
    </reaction>
</comment>
<protein>
    <recommendedName>
        <fullName evidence="11">RecBCD enzyme subunit RecD</fullName>
        <ecNumber evidence="11">5.6.2.3</ecNumber>
    </recommendedName>
    <alternativeName>
        <fullName evidence="11">DNA 5'-3' helicase subunit RecD</fullName>
    </alternativeName>
    <alternativeName>
        <fullName evidence="11">Exonuclease V subunit RecD</fullName>
        <shortName evidence="11">ExoV subunit RecD</shortName>
    </alternativeName>
    <alternativeName>
        <fullName evidence="11">Helicase/nuclease RecBCD subunit RecD</fullName>
    </alternativeName>
</protein>
<dbReference type="Pfam" id="PF21185">
    <property type="entry name" value="RecD_N"/>
    <property type="match status" value="1"/>
</dbReference>
<evidence type="ECO:0000256" key="9">
    <source>
        <dbReference type="ARBA" id="ARBA00023204"/>
    </source>
</evidence>
<comment type="subunit">
    <text evidence="11">Heterotrimer of RecB, RecC and RecD. All subunits contribute to DNA-binding.</text>
</comment>
<dbReference type="Pfam" id="PF13245">
    <property type="entry name" value="AAA_19"/>
    <property type="match status" value="1"/>
</dbReference>
<keyword evidence="2 11" id="KW-0547">Nucleotide-binding</keyword>
<evidence type="ECO:0000259" key="12">
    <source>
        <dbReference type="Pfam" id="PF13538"/>
    </source>
</evidence>
<evidence type="ECO:0000313" key="14">
    <source>
        <dbReference type="EMBL" id="PSB91679.1"/>
    </source>
</evidence>
<dbReference type="SUPFAM" id="SSF52540">
    <property type="entry name" value="P-loop containing nucleoside triphosphate hydrolases"/>
    <property type="match status" value="1"/>
</dbReference>
<comment type="caution">
    <text evidence="14">The sequence shown here is derived from an EMBL/GenBank/DDBJ whole genome shotgun (WGS) entry which is preliminary data.</text>
</comment>
<keyword evidence="3 11" id="KW-0227">DNA damage</keyword>
<keyword evidence="4 11" id="KW-0378">Hydrolase</keyword>
<keyword evidence="6 11" id="KW-0269">Exonuclease</keyword>
<evidence type="ECO:0000256" key="7">
    <source>
        <dbReference type="ARBA" id="ARBA00022840"/>
    </source>
</evidence>
<name>A0ABX5FDA3_9BURK</name>
<feature type="domain" description="UvrD-like helicase C-terminal" evidence="12">
    <location>
        <begin position="619"/>
        <end position="666"/>
    </location>
</feature>
<dbReference type="EC" id="5.6.2.3" evidence="11"/>
<evidence type="ECO:0000256" key="10">
    <source>
        <dbReference type="ARBA" id="ARBA00023235"/>
    </source>
</evidence>
<dbReference type="Proteomes" id="UP000242660">
    <property type="component" value="Unassembled WGS sequence"/>
</dbReference>
<evidence type="ECO:0000256" key="11">
    <source>
        <dbReference type="HAMAP-Rule" id="MF_01487"/>
    </source>
</evidence>
<keyword evidence="10 11" id="KW-0413">Isomerase</keyword>
<dbReference type="PANTHER" id="PTHR43788:SF6">
    <property type="entry name" value="DNA HELICASE B"/>
    <property type="match status" value="1"/>
</dbReference>
<dbReference type="HAMAP" id="MF_01487">
    <property type="entry name" value="RecD"/>
    <property type="match status" value="1"/>
</dbReference>
<comment type="miscellaneous">
    <text evidence="11">In the RecBCD complex, RecB has a slow 3'-5' helicase, an exonuclease activity and loads RecA onto ssDNA, RecD has a fast 5'-3' helicase activity, while RecC stimulates the ATPase and processivity of the RecB helicase and contributes to recognition of the Chi site.</text>
</comment>
<evidence type="ECO:0000313" key="15">
    <source>
        <dbReference type="Proteomes" id="UP000242660"/>
    </source>
</evidence>
<evidence type="ECO:0000256" key="3">
    <source>
        <dbReference type="ARBA" id="ARBA00022763"/>
    </source>
</evidence>
<keyword evidence="15" id="KW-1185">Reference proteome</keyword>
<dbReference type="Gene3D" id="3.40.50.300">
    <property type="entry name" value="P-loop containing nucleotide triphosphate hydrolases"/>
    <property type="match status" value="3"/>
</dbReference>
<feature type="domain" description="RecBCD enzyme subunit RecD N-terminal" evidence="13">
    <location>
        <begin position="41"/>
        <end position="121"/>
    </location>
</feature>
<sequence length="700" mass="77478">MNINFLERKTDITTNWLADGFARRMMLLAHGNGASDLVCQRIWHMSLAVSQATADGHVCVPLANFLDEQLNGELFPDKAAALSVWRESLIVSGLCVRAIPAAMDSSEDAYPLVLDNDDRLYLARYYRYEARLAAALASRLYSRHGNDASLTSEDKTNLYRYFGNSVIHNTESVYELNWQMAAAVLAMQRRFVVLSGGPGTGKTTTVVGILGCLLERQPDLRVAMAAPTGKAAQRMQEAMTARDDLLSNVRAALPKKALTLHRLLGLLPETVRNPERRFRYDAQHPLPYDLIIIDEASMVDLPMATQLLEAMSNETHLVMLGDKDQLAAVEAGAVFAELSAVCRFSLDMQRKFMQVLDWPEVMKPMLSFEESRNRPSLVMEDSVVWLERNYRFGASSAIGRLATAIKLGRIADARLELVPDAVDDVDSSSIPGMFTPQKTFENQNNLKDDLVRLFEDSGFQLSRHHLNDIVSCYANYLSVLSHSIALSKKIDVSAEGSTETSSRIAEIVTPVFTAFGRFRVLCATRGGWRGVEVLNKQLAALLAAQADFMMDGGMGSHTWFVGRPVLITQNEYRLMLFNGDVGIALPLGPKGLLRVAFATADGGGYRLYSPASLPAHETAFAMTIHKSQGSEFERVAIVLPEQDNRILTRELVYTGITRARKQVMIYAPWTVLASALGRSARRDGGLSVRLREAFLVLEGC</sequence>
<evidence type="ECO:0000256" key="5">
    <source>
        <dbReference type="ARBA" id="ARBA00022806"/>
    </source>
</evidence>
<organism evidence="14 15">
    <name type="scientific">Candidatus Pandoraea novymonadis</name>
    <dbReference type="NCBI Taxonomy" id="1808959"/>
    <lineage>
        <taxon>Bacteria</taxon>
        <taxon>Pseudomonadati</taxon>
        <taxon>Pseudomonadota</taxon>
        <taxon>Betaproteobacteria</taxon>
        <taxon>Burkholderiales</taxon>
        <taxon>Burkholderiaceae</taxon>
        <taxon>Pandoraea</taxon>
    </lineage>
</organism>
<evidence type="ECO:0000256" key="4">
    <source>
        <dbReference type="ARBA" id="ARBA00022801"/>
    </source>
</evidence>
<dbReference type="CDD" id="cd17933">
    <property type="entry name" value="DEXSc_RecD-like"/>
    <property type="match status" value="1"/>
</dbReference>